<evidence type="ECO:0000313" key="1">
    <source>
        <dbReference type="EMBL" id="KAK3201927.1"/>
    </source>
</evidence>
<accession>A0AAN6LQ00</accession>
<dbReference type="EMBL" id="WVTA01000015">
    <property type="protein sequence ID" value="KAK3201927.1"/>
    <property type="molecule type" value="Genomic_DNA"/>
</dbReference>
<reference evidence="1 2" key="1">
    <citation type="submission" date="2021-02" db="EMBL/GenBank/DDBJ databases">
        <title>Genome assembly of Pseudopithomyces chartarum.</title>
        <authorList>
            <person name="Jauregui R."/>
            <person name="Singh J."/>
            <person name="Voisey C."/>
        </authorList>
    </citation>
    <scope>NUCLEOTIDE SEQUENCE [LARGE SCALE GENOMIC DNA]</scope>
    <source>
        <strain evidence="1 2">AGR01</strain>
    </source>
</reference>
<evidence type="ECO:0000313" key="2">
    <source>
        <dbReference type="Proteomes" id="UP001280581"/>
    </source>
</evidence>
<keyword evidence="2" id="KW-1185">Reference proteome</keyword>
<name>A0AAN6LQ00_9PLEO</name>
<comment type="caution">
    <text evidence="1">The sequence shown here is derived from an EMBL/GenBank/DDBJ whole genome shotgun (WGS) entry which is preliminary data.</text>
</comment>
<dbReference type="Proteomes" id="UP001280581">
    <property type="component" value="Unassembled WGS sequence"/>
</dbReference>
<gene>
    <name evidence="1" type="ORF">GRF29_164g1093475</name>
</gene>
<protein>
    <submittedName>
        <fullName evidence="1">Uncharacterized protein</fullName>
    </submittedName>
</protein>
<organism evidence="1 2">
    <name type="scientific">Pseudopithomyces chartarum</name>
    <dbReference type="NCBI Taxonomy" id="1892770"/>
    <lineage>
        <taxon>Eukaryota</taxon>
        <taxon>Fungi</taxon>
        <taxon>Dikarya</taxon>
        <taxon>Ascomycota</taxon>
        <taxon>Pezizomycotina</taxon>
        <taxon>Dothideomycetes</taxon>
        <taxon>Pleosporomycetidae</taxon>
        <taxon>Pleosporales</taxon>
        <taxon>Massarineae</taxon>
        <taxon>Didymosphaeriaceae</taxon>
        <taxon>Pseudopithomyces</taxon>
    </lineage>
</organism>
<dbReference type="AlphaFoldDB" id="A0AAN6LQ00"/>
<proteinExistence type="predicted"/>
<sequence length="90" mass="10561">MAVPPSFSIWTQIRTASRPIRYTVYTGLLLAATAETTFWANIIYAKYFATTQDRERADALLARVHEAVKGYRVRWLINYRNYYSHNLWGL</sequence>